<evidence type="ECO:0000256" key="20">
    <source>
        <dbReference type="ARBA" id="ARBA00083929"/>
    </source>
</evidence>
<keyword evidence="15 27" id="KW-0675">Receptor</keyword>
<dbReference type="KEGG" id="alim:106520433"/>
<dbReference type="InParanoid" id="A0A2I4BJQ8"/>
<evidence type="ECO:0000256" key="19">
    <source>
        <dbReference type="ARBA" id="ARBA00078072"/>
    </source>
</evidence>
<dbReference type="Pfam" id="PF13385">
    <property type="entry name" value="Laminin_G_3"/>
    <property type="match status" value="1"/>
</dbReference>
<dbReference type="Gene3D" id="1.20.1070.10">
    <property type="entry name" value="Rhodopsin 7-helix transmembrane proteins"/>
    <property type="match status" value="1"/>
</dbReference>
<dbReference type="InterPro" id="IPR003644">
    <property type="entry name" value="Calx_beta"/>
</dbReference>
<evidence type="ECO:0000313" key="27">
    <source>
        <dbReference type="RefSeq" id="XP_013867985.1"/>
    </source>
</evidence>
<dbReference type="OrthoDB" id="2324346at2759"/>
<dbReference type="Gene3D" id="2.60.40.2030">
    <property type="match status" value="34"/>
</dbReference>
<dbReference type="GO" id="GO:0007601">
    <property type="term" value="P:visual perception"/>
    <property type="evidence" value="ECO:0007669"/>
    <property type="project" value="TreeGrafter"/>
</dbReference>
<evidence type="ECO:0000256" key="3">
    <source>
        <dbReference type="ARBA" id="ARBA00004651"/>
    </source>
</evidence>
<feature type="transmembrane region" description="Helical" evidence="22">
    <location>
        <begin position="6032"/>
        <end position="6053"/>
    </location>
</feature>
<evidence type="ECO:0000256" key="18">
    <source>
        <dbReference type="ARBA" id="ARBA00070037"/>
    </source>
</evidence>
<evidence type="ECO:0000256" key="1">
    <source>
        <dbReference type="ARBA" id="ARBA00004289"/>
    </source>
</evidence>
<dbReference type="GO" id="GO:0007166">
    <property type="term" value="P:cell surface receptor signaling pathway"/>
    <property type="evidence" value="ECO:0007669"/>
    <property type="project" value="InterPro"/>
</dbReference>
<feature type="region of interest" description="Disordered" evidence="21">
    <location>
        <begin position="1658"/>
        <end position="1678"/>
    </location>
</feature>
<dbReference type="GO" id="GO:0016787">
    <property type="term" value="F:hydrolase activity"/>
    <property type="evidence" value="ECO:0007669"/>
    <property type="project" value="UniProtKB-KW"/>
</dbReference>
<feature type="domain" description="GAIN-B" evidence="24">
    <location>
        <begin position="5643"/>
        <end position="5806"/>
    </location>
</feature>
<evidence type="ECO:0000256" key="14">
    <source>
        <dbReference type="ARBA" id="ARBA00023157"/>
    </source>
</evidence>
<name>A0A2I4BJQ8_AUSLI</name>
<dbReference type="Gene3D" id="2.60.120.200">
    <property type="match status" value="1"/>
</dbReference>
<dbReference type="InterPro" id="IPR017981">
    <property type="entry name" value="GPCR_2-like_7TM"/>
</dbReference>
<dbReference type="FunFam" id="2.60.40.2030:FF:000021">
    <property type="entry name" value="Adhesion G protein-coupled receptor V1"/>
    <property type="match status" value="1"/>
</dbReference>
<keyword evidence="12" id="KW-0297">G-protein coupled receptor</keyword>
<evidence type="ECO:0000313" key="26">
    <source>
        <dbReference type="Proteomes" id="UP000192220"/>
    </source>
</evidence>
<dbReference type="FunFam" id="2.60.40.2030:FF:000023">
    <property type="entry name" value="Adhesion G protein-coupled receptor V1"/>
    <property type="match status" value="1"/>
</dbReference>
<dbReference type="GO" id="GO:0010855">
    <property type="term" value="F:adenylate cyclase inhibitor activity"/>
    <property type="evidence" value="ECO:0007669"/>
    <property type="project" value="TreeGrafter"/>
</dbReference>
<dbReference type="InterPro" id="IPR026919">
    <property type="entry name" value="ADGRV1"/>
</dbReference>
<evidence type="ECO:0000256" key="9">
    <source>
        <dbReference type="ARBA" id="ARBA00022801"/>
    </source>
</evidence>
<keyword evidence="6 22" id="KW-0812">Transmembrane</keyword>
<dbReference type="FunFam" id="2.60.40.2030:FF:000007">
    <property type="entry name" value="Adhesion G-protein coupled receptor V1"/>
    <property type="match status" value="3"/>
</dbReference>
<dbReference type="InterPro" id="IPR038081">
    <property type="entry name" value="CalX-like_sf"/>
</dbReference>
<evidence type="ECO:0000256" key="2">
    <source>
        <dbReference type="ARBA" id="ARBA00004437"/>
    </source>
</evidence>
<evidence type="ECO:0000256" key="10">
    <source>
        <dbReference type="ARBA" id="ARBA00022837"/>
    </source>
</evidence>
<dbReference type="GO" id="GO:0001917">
    <property type="term" value="C:photoreceptor inner segment"/>
    <property type="evidence" value="ECO:0007669"/>
    <property type="project" value="UniProtKB-SubCell"/>
</dbReference>
<keyword evidence="14" id="KW-1015">Disulfide bond</keyword>
<dbReference type="Gene3D" id="2.60.220.50">
    <property type="match status" value="1"/>
</dbReference>
<comment type="similarity">
    <text evidence="4">Belongs to the G-protein coupled receptor 2 family. Adhesion G-protein coupled receptor (ADGR) subfamily.</text>
</comment>
<evidence type="ECO:0000256" key="5">
    <source>
        <dbReference type="ARBA" id="ARBA00022475"/>
    </source>
</evidence>
<gene>
    <name evidence="27" type="primary">adgrv1</name>
</gene>
<evidence type="ECO:0000256" key="21">
    <source>
        <dbReference type="SAM" id="MobiDB-lite"/>
    </source>
</evidence>
<dbReference type="FunFam" id="2.60.40.2030:FF:000013">
    <property type="entry name" value="Adhesion G-protein coupled receptor V1"/>
    <property type="match status" value="1"/>
</dbReference>
<dbReference type="InterPro" id="IPR013320">
    <property type="entry name" value="ConA-like_dom_sf"/>
</dbReference>
<dbReference type="GO" id="GO:0048513">
    <property type="term" value="P:animal organ development"/>
    <property type="evidence" value="ECO:0007669"/>
    <property type="project" value="UniProtKB-ARBA"/>
</dbReference>
<dbReference type="FunFam" id="2.60.40.2030:FF:000020">
    <property type="entry name" value="Adhesion G protein-coupled receptor V1"/>
    <property type="match status" value="1"/>
</dbReference>
<dbReference type="GeneID" id="106520433"/>
<evidence type="ECO:0000256" key="8">
    <source>
        <dbReference type="ARBA" id="ARBA00022737"/>
    </source>
</evidence>
<evidence type="ECO:0000256" key="23">
    <source>
        <dbReference type="SAM" id="SignalP"/>
    </source>
</evidence>
<dbReference type="GO" id="GO:0071277">
    <property type="term" value="P:cellular response to calcium ion"/>
    <property type="evidence" value="ECO:0007669"/>
    <property type="project" value="TreeGrafter"/>
</dbReference>
<feature type="transmembrane region" description="Helical" evidence="22">
    <location>
        <begin position="5909"/>
        <end position="5935"/>
    </location>
</feature>
<evidence type="ECO:0000256" key="6">
    <source>
        <dbReference type="ARBA" id="ARBA00022692"/>
    </source>
</evidence>
<proteinExistence type="inferred from homology"/>
<keyword evidence="10" id="KW-0106">Calcium</keyword>
<feature type="transmembrane region" description="Helical" evidence="22">
    <location>
        <begin position="6002"/>
        <end position="6020"/>
    </location>
</feature>
<dbReference type="FunCoup" id="A0A2I4BJQ8">
    <property type="interactions" value="265"/>
</dbReference>
<feature type="transmembrane region" description="Helical" evidence="22">
    <location>
        <begin position="5839"/>
        <end position="5858"/>
    </location>
</feature>
<keyword evidence="17" id="KW-0966">Cell projection</keyword>
<keyword evidence="11 22" id="KW-1133">Transmembrane helix</keyword>
<dbReference type="InterPro" id="IPR046338">
    <property type="entry name" value="GAIN_dom_sf"/>
</dbReference>
<comment type="subcellular location">
    <subcellularLocation>
        <location evidence="3">Cell membrane</location>
        <topology evidence="3">Multi-pass membrane protein</topology>
    </subcellularLocation>
    <subcellularLocation>
        <location evidence="1">Cell projection</location>
        <location evidence="1">Stereocilium membrane</location>
    </subcellularLocation>
    <subcellularLocation>
        <location evidence="2">Photoreceptor inner segment</location>
    </subcellularLocation>
</comment>
<dbReference type="InterPro" id="IPR057244">
    <property type="entry name" value="GAIN_B"/>
</dbReference>
<feature type="compositionally biased region" description="Polar residues" evidence="21">
    <location>
        <begin position="1667"/>
        <end position="1678"/>
    </location>
</feature>
<dbReference type="GO" id="GO:0004930">
    <property type="term" value="F:G protein-coupled receptor activity"/>
    <property type="evidence" value="ECO:0007669"/>
    <property type="project" value="UniProtKB-KW"/>
</dbReference>
<evidence type="ECO:0000259" key="24">
    <source>
        <dbReference type="PROSITE" id="PS50221"/>
    </source>
</evidence>
<sequence>MPPVLLLAGLILALSIPGTTSESATLRFLGQTDFVVNESSTAVVRLVVERVGDPVNVTALVLLEGVDTGDFEAINAAAFLLSTESSKTIFIAVKDDDIPEEDEKFTFNLKLQSSSNGVTLGTPNRATITILSNDNAFGIIAFNSTEEVVVDELRGKNYYVPFTLIREKGTYGTVTVNFEISDGPYPAIDDLSPDRGNITIPVGQAAVNFSILIKDDQIPENDEVFSVRLTGVAGGALLSPNRSSVQLRIRQNDSPLRFSLAVMAVSESAGVIALNVTRGQLAEDGPLIGSLGTQVSVDYTVVSGEGLGSATPAVDFVDLQPIRTITFPPFVYKARLFFNITDDVVPEIAESFHVILLEETIRGDAVLVSPNAVLVTIEPNDKPYGVLSISSALIQPIAINEDVTKRFDGIIIVRNGGSYGAVSANWSISRNSSDPAPVSDDLTPQAGTVKFNASQVTAVISLNIVADNQPEEAEAFVFKLLPNTVTGNVEVDEPMQMVFYIQDSDDVYGLFRFDPNKEQSIQSQPEGRFLSLNFVREGGMLGNVSMTFTALYIPAGPIEPELARDQVLNVSRSINVAFYREQMIHVILPIRNDAFLQNGAHFLIQLKTLELIDISPAIPSNSPRFGGPLNLTLTVTPDIANGEIGFISNATVVLFEPEDSNATMVSLPLRRDGTDGQAVVFWSLHPTGANRGDVTANDLRPFNGSIVFLSKQSDAFINLTVLADDIPEVNETLLLTLDRSNVENQILKAGFTSREIVIMENDDPGGVFEFSQFSRGPWFINEGETVELHVVRAQGQLLKQLIRYAVTPSGSAEFYGATGILEFKPGERDVVVALVAIPDGIPELDETYSVVLSSYSTPPSRLGNYREVNITVRKNDDPYGVIEFVQSGLTVTINESKGDLSFQAVYPVVRNRGRFEEVTISWFIEPGLSGDVTPLHGNITFKAGEYLKNLTVFSVPDEIPEDMENFTIVLSNATGGARLGNILSASLWINKNDDPIYFSEPVVVRVREGGVANFTVLRAGRANFVASVMYRVAYGNASPDDLAVLNNDTLLMYDVGEWMKNISVAVKDDDVPETDELFYIVLYNATGDAVVYGANTATVVIEANDDANGIFSLESVEKPVAEGKTNSFYVLRARGHFGNVTVFWQLFANDSVTPLKENQEFTNTSGSITFITGEKSKPIILEAISDKLPEFNEFYVLRLVNISGGYPGDGGQLANMSLNASVLIPFNDDPFGVFAIAATNLDQEVAEDVLSKDDMTDVTSFTIVRQQGAFGDVRVSWEIVSEQFPQGLPLMDDLLLLASFPDTVELRPYARRPHSATDARFFSGLPGAYGTISAEDSPAAIGNFTFSAWLVPTLNTDGFIMSKGTRNGSLYYGVKVHTNGSHVTVMLYYTATGSNNTQIARATSEKLVEDNTWLHVIITCDDGIVEFLLDGAPIPGGLKSIKGEGISDGHASVFIGSDVEGKQRYTGLLQDVRLYHTKLNHSQIYELHAQPPKTDLRNISGYLRYWQDERQKSFVVEVRDDDLEEGEEVFYLQLVAVQGGARLPFPRPTAVLRIMKSDNANGLFGFTGACIPDTAEEGSTISCVIERTRGALDYVYVNYTVTQLGSLGNDSTAHLDFVNATGAVLFKPGLRFEVLNLLVFDDNLPELAESFQVSLVSAESGDGKPGSTPTSGASIDPNNSVNSITVTASDHPYGLLQFQSSPPLVGLISPAVEPAYITVNEEAGQIHLPVARAQGLLGRIMVGYRTTPFTASSPEDYEKSEGVLDFLPGERLKFINVTLVDNPVPELEKIFRVELYNVDGGVDHFLHGEETGSGEGDYNFLPPSYHHYASLGAASRITVTIAASDDAHGVFDFSPQTVSVNGTEPEDGRNTIILQVDRSFGALSNVTVFWEVDARSEGQLLSRFGNVTFGVGQTSKNVIIGVAQDEIPELDKSYTVSLVNVSPGRLGVRTSATLTVLASDDPYGVFVFANATRSIRISEANVTVSLMILRQKGLMGQVRVTYGTLNETDPEPYRTPGVGRATQGKDFVPLLSSVVFVANQTEAKITLGVLDDDDPERDESVFVKLIGVQLVKGEQERPIVNSPALGSTMDSVAQVIVGASDDAFGVLQLSASAVSVAEDYVGPIINVTRVGGIFADVSVKFRAVPVTATVSEDYSVASTDVVLLEGESSKSVPVYVINDVVPELEETFIIELINQTTGGALLGELTRAIITILPSDDPFGAFVFQALPVTVEEPESNSVEVTLPVVRKAGTIGTVAVQWKATVNGKLAEGDVRPTSGEVKFAPGETMKTLKVEILADDIPEITEIIKVELTGASNGGNLGADTSVNIIVPANDNPYGTVYFEQSVYQVQEPLEGVYKANITVRRRGGYFGRLEILYSTSEIDSVGLAQANGQNLSMYYNPPKPGVPASTPLVKFNITGQKDPVSSCAAACLRERACQAFSLSSAVTPPSCTWVTSGVDKLTSETQVFTYIKNATAVAVLFSSQAVAGSDYTPVTNQSAYMDDGSGVANVTVLILADTFPEMDESFSVQMLKVELVNFTTSQKNLPSIGQPDKAVVTIGVNGDAFGIFLIYSLSPNATNNGLYLEVREGPLVVVPLVIERRGGNLGRVTVEWRFVGGKATTGADFNGTGGTLVFDGELKKTIEIAINDDSEPEDNENLMIGLVNTAGGSRILPSSDTVTIVILANDNVAGIVGFHSASRSVIARKGEKLSLLVLRTAPSRGNVTVDWTVQGHLVQRTFSLTSGTIFFTEGQQNKTIVLQVLDDATPENKDEYRVFLSNIQTFGVVETGRATLESSVAVVTFDTSGQPYSLLSIAPSSLRVTTEERDHVINIYINREFGASGVVNITYEVKRGSLQNLSEVEGALADPGKDFIAGTGSVILQDGQTSVGIPVTILEDDIPELQEFFLVNITSAVLITTLTTVPQLDTQGLVAEVSIAANDGIRGVIEWTNTMFDVNETIGSLTLVAYRSKGTHGNVSLLFYAQNLEAQQGLDYTINNTMLHFVDGERYKFVEVQIIDDTTPEGPERFQLILSQPSPGLELGTNTTATVNILASDDGHGVLSFNTSERFLLREPTSVSQLSDSEAKLFVMRSPEEGTFGTVSVQFTVTDANGSLAEGDVIPTHGVVVLEDGVRFKMLQIKAVLDAEPEGNETFSVVLSNPTGGARLGDRLQTFITILANLAPSGLFRIGPTLNRTSTDVVISEGSRAVFLTVSRSNGLESAVSVEWEMLSGTAVASAGLLSVLGLSQSFENKPTSAWCSVPGDPSFLAMRLDLKPVVGSSYTVAILYRWQGAFVPIQSVRVQDPASCVGFTVNGSSYVGITHGGPPFFPAANLSIFKLQKDLNITLEQTLGVEALNVKHFSSEGKDYLIASSQIWRIWTGSSLTLHQTLDFKQGVVSLAPFTHAGVPHLLVCVDNQTLGCRVLQWTSGRFQNPQTLPVAGRTIQVDVINTRTDDALLLIAVEGFPPSCKVLQWGSGGPSALSNQSIPHPGLTSIHAFASSSGTSYVMLAGGNSSSLYLWRSDIKLFTMILKPPRAVSFTSLMVPSLSATKSLLASAEENSSNIYEFTSVSNQSDFIPSFGELHFAPGVSELELAVNVIDDDIPEVEEYFQVRLKNPKGGAEIGFGGQVMVVIPTNDDAHGVIGFAQNSLYLEVEEMEQNNQISLSVERKRGAFGRLTVHWAANGNLADIYPTSGVVTFSEGQTVAIISLAVIADGLPELSENVTIALLGVNTLGLQDQQQAAVIDKQRAQALLTILPNGSPCGVIGWHLDSQFILTQEPQRTPVNVTLSIIREQGSTGEVLIHYQTKPALYQPPSNQASSGLDYVSKDDTIIMINGATVALVTVTILPDDIPELAESFLVNITGVELVRGSVGAGQPSLKRPGMEVAEITIQENDDPRGVLQFNISEDIPGGVVAYEIPPPDNILHLSVVRLAGTTGRLVVYWEAEPITADLSDFSPSSGNITFQDGQKEATIAITILDDAQVESSETFRVNLLRVIGGARLGPVTFISVTVPLNDSPLGRFGFQKLEVVISEPEFQNDSAAVATLAVLRSAGGAGAVRLLWKIEDQAERDLSPLNGTLVFTETETVKSFVVRALADDVLEGDEHFILRLLPADSGAVIDPLHGVVTITIRADKAALGIIGVAESSRNIIIGEPQGAYKGISTVSLVRGPGVFGEVQVFWNITPARASEFETISGVVTMRDGQSVANITLKVIDDDVPEERSEYQLSLTSATVGLEISPTAKHARITMAASDCPYGLFSFTQLELRAKEEEGLVNVTVNRSLGSLGSVWVRYDTSGSTAVSGLDFAPASGRLLFTPGQTSGEITLRVLDDSLPEGPEMFFVNINNVELFNFSVVDYTVRESGLQLDQPPAIGNISTLVVIIQQNDNVEGVLEFRQDYLNITVDEDVGTVLIPVVRRVGSYGLVSANFSSRGLSATPDVDYILRSDSVMFVSGQNVSYINVTVIDDLESESAETFEVLLVGATGGAVLGPQRFARITISKSDSPSGVVRFQNKSLTTVANPDSMLKLTFVVERAGGLLGNATVSWIIRGPNSREVLPPVNTDIKEPVNGSFFFKDGEKSTATIELRVLPHGEVEVEEMFVIELGILSGEMDVDPHAGSVTLKIEKYGDPNGIVQFTFNALQEHVVNESTEAEGPRNISLLITRREGVMGNITVHWQIQSDSDITGDFRAFSGSVMIVEGQREAAIILSLMPDTVPELEELYVVQLTTVEGGATLDSNPNLTRTHIRVPANDEPHGVFSLNPVQQSIVVVGSGSEVSRALIVNVSRLAGLFGNVSVGYRIGGTDKLMDIQTMLGGRAEGRLFLTEGQMFSAVTIPISSQAFLSAGVSFTAELTDVQLVSAVQGSLPRLHPEANVSTVTVPEEAASSEVGFASVALQVLNVETGMFEAKVTRKGLFGEIKVQWKAGFPSGQDPPGFRTGPIVPNSGSLILAHGERNKTISCTAIADGLEAASYAVHLTNATSSSSASGAVRLRPGFTVAEVEPLGIYQFAPDSRQLVIAEEVQMLTLYVQRLYGFRSNTTHLSYTTLDGSAAAGKDFVAVLNGRLVFDSPHQTNASFSLLILDDSLSEPNEYFHVNLTNVQVLSPGFTWANTPPRLNPKHSVATVTILASDATGGVLSIGPVQVQVQEDKNDTNQQRVVLRVRRSNSVAEAVTVRVQAYGDGSTKPPPFTLESAGTLAKEQQDFYLESSVVSLQPGEEETEVILIIVDDSEPEGQEVFFIYLSDPEGGAQITDSPQQGFGSYVKIIILGSDFQNGIIGFTFNSLMGQVLHEDSVNRTALLYLQRQENRAFEDLQVFWRATFSKDSVSLISNGVDLTAQLVQTSGTAICRRGEITCAFTLQVLDDEEPEYQAWFLVEIYQVGAGASINGSARFANVTLAESDSPEGVVLFTVGHRLAVATLTATRLSLQLYRQGSTALAVTVQYRTVELTKEDTVGPYVIWPAKAGMDFPKQEGQVTFKVGSPIASIDIYLTPDLGSASPTPKRFQVELFDPSGGAGIHSRFGLANVTLVANAASESVWGLLDQLHQPLNQTVLNAALQGMKGNLVVPLTREQMTAVLEGLRKVLTEAEQTPLHDSSRNLTYDLLCALSNPSRVDTRGLSHLAEVTERYAFSLLTHRQCEIMGIVLETCPFMTISAFQWYPTQINGHRFRGQNSDFFQLPDTLLPVPAALTPDCRNLSRIQQTEFRTEHWFLTNDTNTAISGKVFSVSLQERGSRPLEDGTEVIYRIHSAGQQVKPGESACLLWNQTTASWSSDGRYCRVVKESGTYVECACSHLSIYAAHAEFALLASYNEAFYTSGFICISGFALAIISHVLCSRSPMFAAKLLTHMMVGCLGTQLCFLVSAFRGRLFSEDSCATLALFCHYFYLSQFFWMLIQAVNFWQVLVMNDEHTERRYLLYVLLGWGLPALVIIILVIVLLGGFGWNIHAVYGLVQGDVCFIPNIYAALCTAVLVPLICLVAVLVIFIHAYQVTEQWKAYDDLYRGRTNSTEVPLVLYLFLLISLVWLWAGLHMGFKSLWMLILYVIFNCLLGLYVFIVYFMMHNQVCWPTKASYTVEMNGHGGPDGTYPGGGPTTIGGDINKSTQNLISAMEEVCADWERTSLRTSIQPTSAFKPSPAMETYTTEGSFINTNLVTADEESQEFDDLIFALKTGTGLNVSDNESIPGSHDGGSVANSQIVELRRIPIADTHL</sequence>
<dbReference type="PANTHER" id="PTHR46682:SF1">
    <property type="entry name" value="ADHESION G-PROTEIN COUPLED RECEPTOR V1"/>
    <property type="match status" value="1"/>
</dbReference>
<dbReference type="SUPFAM" id="SSF141072">
    <property type="entry name" value="CalX-like"/>
    <property type="match status" value="37"/>
</dbReference>
<feature type="chain" id="PRO_5014165865" description="Adhesion G-protein coupled receptor V1" evidence="23">
    <location>
        <begin position="22"/>
        <end position="6202"/>
    </location>
</feature>
<dbReference type="SMART" id="SM00237">
    <property type="entry name" value="Calx_beta"/>
    <property type="match status" value="21"/>
</dbReference>
<dbReference type="Pfam" id="PF01825">
    <property type="entry name" value="GPS"/>
    <property type="match status" value="1"/>
</dbReference>
<evidence type="ECO:0000256" key="16">
    <source>
        <dbReference type="ARBA" id="ARBA00023224"/>
    </source>
</evidence>
<feature type="transmembrane region" description="Helical" evidence="22">
    <location>
        <begin position="5806"/>
        <end position="5827"/>
    </location>
</feature>
<evidence type="ECO:0000256" key="4">
    <source>
        <dbReference type="ARBA" id="ARBA00007343"/>
    </source>
</evidence>
<evidence type="ECO:0000259" key="25">
    <source>
        <dbReference type="PROSITE" id="PS50261"/>
    </source>
</evidence>
<feature type="domain" description="G-protein coupled receptors family 2 profile 2" evidence="25">
    <location>
        <begin position="5803"/>
        <end position="6054"/>
    </location>
</feature>
<dbReference type="GO" id="GO:0060171">
    <property type="term" value="C:stereocilium membrane"/>
    <property type="evidence" value="ECO:0007669"/>
    <property type="project" value="UniProtKB-SubCell"/>
</dbReference>
<keyword evidence="13 22" id="KW-0472">Membrane</keyword>
<keyword evidence="7 23" id="KW-0732">Signal</keyword>
<accession>A0A2I4BJQ8</accession>
<keyword evidence="8" id="KW-0677">Repeat</keyword>
<dbReference type="InterPro" id="IPR000203">
    <property type="entry name" value="GPS"/>
</dbReference>
<dbReference type="STRING" id="52670.A0A2I4BJQ8"/>
<dbReference type="InterPro" id="IPR000832">
    <property type="entry name" value="GPCR_2_secretin-like"/>
</dbReference>
<dbReference type="PANTHER" id="PTHR46682">
    <property type="entry name" value="ADHESION G-PROTEIN COUPLED RECEPTOR V1"/>
    <property type="match status" value="1"/>
</dbReference>
<evidence type="ECO:0000256" key="13">
    <source>
        <dbReference type="ARBA" id="ARBA00023136"/>
    </source>
</evidence>
<reference evidence="27" key="1">
    <citation type="submission" date="2025-08" db="UniProtKB">
        <authorList>
            <consortium name="RefSeq"/>
        </authorList>
    </citation>
    <scope>IDENTIFICATION</scope>
</reference>
<dbReference type="PROSITE" id="PS50261">
    <property type="entry name" value="G_PROTEIN_RECEP_F2_4"/>
    <property type="match status" value="1"/>
</dbReference>
<dbReference type="GO" id="GO:0005737">
    <property type="term" value="C:cytoplasm"/>
    <property type="evidence" value="ECO:0007669"/>
    <property type="project" value="TreeGrafter"/>
</dbReference>
<feature type="transmembrane region" description="Helical" evidence="22">
    <location>
        <begin position="5955"/>
        <end position="5981"/>
    </location>
</feature>
<keyword evidence="5" id="KW-1003">Cell membrane</keyword>
<dbReference type="SMART" id="SM00303">
    <property type="entry name" value="GPS"/>
    <property type="match status" value="1"/>
</dbReference>
<protein>
    <recommendedName>
        <fullName evidence="18">Adhesion G-protein coupled receptor V1</fullName>
    </recommendedName>
    <alternativeName>
        <fullName evidence="20">G-protein coupled receptor 98</fullName>
    </alternativeName>
    <alternativeName>
        <fullName evidence="19">Very large G-protein coupled receptor 1</fullName>
    </alternativeName>
</protein>
<dbReference type="SUPFAM" id="SSF49899">
    <property type="entry name" value="Concanavalin A-like lectins/glucanases"/>
    <property type="match status" value="1"/>
</dbReference>
<dbReference type="PROSITE" id="PS50221">
    <property type="entry name" value="GAIN_B"/>
    <property type="match status" value="1"/>
</dbReference>
<evidence type="ECO:0000256" key="15">
    <source>
        <dbReference type="ARBA" id="ARBA00023170"/>
    </source>
</evidence>
<dbReference type="GO" id="GO:0007605">
    <property type="term" value="P:sensory perception of sound"/>
    <property type="evidence" value="ECO:0007669"/>
    <property type="project" value="TreeGrafter"/>
</dbReference>
<feature type="transmembrane region" description="Helical" evidence="22">
    <location>
        <begin position="5878"/>
        <end position="5897"/>
    </location>
</feature>
<dbReference type="RefSeq" id="XP_013867985.1">
    <property type="nucleotide sequence ID" value="XM_014012531.1"/>
</dbReference>
<evidence type="ECO:0000256" key="11">
    <source>
        <dbReference type="ARBA" id="ARBA00022989"/>
    </source>
</evidence>
<dbReference type="CTD" id="84059"/>
<feature type="signal peptide" evidence="23">
    <location>
        <begin position="1"/>
        <end position="21"/>
    </location>
</feature>
<dbReference type="Pfam" id="PF00002">
    <property type="entry name" value="7tm_2"/>
    <property type="match status" value="1"/>
</dbReference>
<evidence type="ECO:0000256" key="17">
    <source>
        <dbReference type="ARBA" id="ARBA00023273"/>
    </source>
</evidence>
<keyword evidence="16" id="KW-0807">Transducer</keyword>
<organism evidence="26 27">
    <name type="scientific">Austrofundulus limnaeus</name>
    <name type="common">Annual killifish</name>
    <dbReference type="NCBI Taxonomy" id="52670"/>
    <lineage>
        <taxon>Eukaryota</taxon>
        <taxon>Metazoa</taxon>
        <taxon>Chordata</taxon>
        <taxon>Craniata</taxon>
        <taxon>Vertebrata</taxon>
        <taxon>Euteleostomi</taxon>
        <taxon>Actinopterygii</taxon>
        <taxon>Neopterygii</taxon>
        <taxon>Teleostei</taxon>
        <taxon>Neoteleostei</taxon>
        <taxon>Acanthomorphata</taxon>
        <taxon>Ovalentaria</taxon>
        <taxon>Atherinomorphae</taxon>
        <taxon>Cyprinodontiformes</taxon>
        <taxon>Rivulidae</taxon>
        <taxon>Austrofundulus</taxon>
    </lineage>
</organism>
<dbReference type="PROSITE" id="PS50912">
    <property type="entry name" value="EAR"/>
    <property type="match status" value="2"/>
</dbReference>
<keyword evidence="9" id="KW-0378">Hydrolase</keyword>
<dbReference type="Pfam" id="PF03160">
    <property type="entry name" value="Calx-beta"/>
    <property type="match status" value="34"/>
</dbReference>
<dbReference type="GO" id="GO:0001965">
    <property type="term" value="F:G-protein alpha-subunit binding"/>
    <property type="evidence" value="ECO:0007669"/>
    <property type="project" value="TreeGrafter"/>
</dbReference>
<dbReference type="InterPro" id="IPR009039">
    <property type="entry name" value="EAR"/>
</dbReference>
<keyword evidence="26" id="KW-1185">Reference proteome</keyword>
<evidence type="ECO:0000256" key="7">
    <source>
        <dbReference type="ARBA" id="ARBA00022729"/>
    </source>
</evidence>
<evidence type="ECO:0000256" key="22">
    <source>
        <dbReference type="SAM" id="Phobius"/>
    </source>
</evidence>
<dbReference type="Proteomes" id="UP000192220">
    <property type="component" value="Unplaced"/>
</dbReference>
<dbReference type="FunFam" id="2.60.40.2030:FF:000009">
    <property type="entry name" value="adhesion G-protein coupled receptor V1"/>
    <property type="match status" value="1"/>
</dbReference>
<dbReference type="FunFam" id="2.60.40.2030:FF:000028">
    <property type="entry name" value="Adhesion G-protein coupled receptor V1"/>
    <property type="match status" value="1"/>
</dbReference>
<evidence type="ECO:0000256" key="12">
    <source>
        <dbReference type="ARBA" id="ARBA00023040"/>
    </source>
</evidence>
<dbReference type="FunFam" id="2.60.40.2030:FF:000017">
    <property type="entry name" value="Adhesion G protein-coupled receptor V1"/>
    <property type="match status" value="3"/>
</dbReference>